<dbReference type="eggNOG" id="COG1977">
    <property type="taxonomic scope" value="Bacteria"/>
</dbReference>
<evidence type="ECO:0000313" key="2">
    <source>
        <dbReference type="Proteomes" id="UP000024942"/>
    </source>
</evidence>
<accession>A0A059G2J2</accession>
<dbReference type="InterPro" id="IPR012675">
    <property type="entry name" value="Beta-grasp_dom_sf"/>
</dbReference>
<dbReference type="STRING" id="1280953.HOC_18144"/>
<dbReference type="RefSeq" id="WP_035541188.1">
    <property type="nucleotide sequence ID" value="NZ_ARYL01000043.1"/>
</dbReference>
<protein>
    <submittedName>
        <fullName evidence="1">Putative molybdopterin converting factor</fullName>
    </submittedName>
</protein>
<dbReference type="Proteomes" id="UP000024942">
    <property type="component" value="Unassembled WGS sequence"/>
</dbReference>
<dbReference type="SUPFAM" id="SSF54285">
    <property type="entry name" value="MoaD/ThiS"/>
    <property type="match status" value="1"/>
</dbReference>
<proteinExistence type="predicted"/>
<comment type="caution">
    <text evidence="1">The sequence shown here is derived from an EMBL/GenBank/DDBJ whole genome shotgun (WGS) entry which is preliminary data.</text>
</comment>
<gene>
    <name evidence="1" type="ORF">HOC_18144</name>
</gene>
<dbReference type="AlphaFoldDB" id="A0A059G2J2"/>
<name>A0A059G2J2_9PROT</name>
<dbReference type="PATRIC" id="fig|1280953.3.peg.3629"/>
<reference evidence="1 2" key="1">
    <citation type="journal article" date="2014" name="Antonie Van Leeuwenhoek">
        <title>Hyphomonas beringensis sp. nov. and Hyphomonas chukchiensis sp. nov., isolated from surface seawater of the Bering Sea and Chukchi Sea.</title>
        <authorList>
            <person name="Li C."/>
            <person name="Lai Q."/>
            <person name="Li G."/>
            <person name="Dong C."/>
            <person name="Wang J."/>
            <person name="Liao Y."/>
            <person name="Shao Z."/>
        </authorList>
    </citation>
    <scope>NUCLEOTIDE SEQUENCE [LARGE SCALE GENOMIC DNA]</scope>
    <source>
        <strain evidence="1 2">SCH89</strain>
    </source>
</reference>
<dbReference type="EMBL" id="ARYL01000043">
    <property type="protein sequence ID" value="KDA00924.1"/>
    <property type="molecule type" value="Genomic_DNA"/>
</dbReference>
<sequence length="79" mass="8554">MRISFFGKISDPIGKTTDIAVPASGLCVADIRQEIAEACQTELILDQTIRAAVNDKIVMEDHRVMPGDDLMFMSVLSGG</sequence>
<dbReference type="OrthoDB" id="9800712at2"/>
<dbReference type="InterPro" id="IPR003749">
    <property type="entry name" value="ThiS/MoaD-like"/>
</dbReference>
<evidence type="ECO:0000313" key="1">
    <source>
        <dbReference type="EMBL" id="KDA00924.1"/>
    </source>
</evidence>
<keyword evidence="2" id="KW-1185">Reference proteome</keyword>
<dbReference type="Pfam" id="PF02597">
    <property type="entry name" value="ThiS"/>
    <property type="match status" value="1"/>
</dbReference>
<dbReference type="InterPro" id="IPR016155">
    <property type="entry name" value="Mopterin_synth/thiamin_S_b"/>
</dbReference>
<dbReference type="Gene3D" id="3.10.20.30">
    <property type="match status" value="1"/>
</dbReference>
<organism evidence="1 2">
    <name type="scientific">Hyphomonas oceanitis SCH89</name>
    <dbReference type="NCBI Taxonomy" id="1280953"/>
    <lineage>
        <taxon>Bacteria</taxon>
        <taxon>Pseudomonadati</taxon>
        <taxon>Pseudomonadota</taxon>
        <taxon>Alphaproteobacteria</taxon>
        <taxon>Hyphomonadales</taxon>
        <taxon>Hyphomonadaceae</taxon>
        <taxon>Hyphomonas</taxon>
    </lineage>
</organism>